<dbReference type="Proteomes" id="UP000234254">
    <property type="component" value="Unassembled WGS sequence"/>
</dbReference>
<gene>
    <name evidence="6" type="ORF">P168DRAFT_325995</name>
</gene>
<keyword evidence="3" id="KW-0964">Secreted</keyword>
<dbReference type="OrthoDB" id="4245109at2759"/>
<dbReference type="PROSITE" id="PS51378">
    <property type="entry name" value="INVERT_DEFENSINS"/>
    <property type="match status" value="1"/>
</dbReference>
<organism evidence="6 7">
    <name type="scientific">Aspergillus campestris (strain IBT 28561)</name>
    <dbReference type="NCBI Taxonomy" id="1392248"/>
    <lineage>
        <taxon>Eukaryota</taxon>
        <taxon>Fungi</taxon>
        <taxon>Dikarya</taxon>
        <taxon>Ascomycota</taxon>
        <taxon>Pezizomycotina</taxon>
        <taxon>Eurotiomycetes</taxon>
        <taxon>Eurotiomycetidae</taxon>
        <taxon>Eurotiales</taxon>
        <taxon>Aspergillaceae</taxon>
        <taxon>Aspergillus</taxon>
        <taxon>Aspergillus subgen. Circumdati</taxon>
    </lineage>
</organism>
<dbReference type="GO" id="GO:0034599">
    <property type="term" value="P:cellular response to oxidative stress"/>
    <property type="evidence" value="ECO:0007669"/>
    <property type="project" value="TreeGrafter"/>
</dbReference>
<keyword evidence="7" id="KW-1185">Reference proteome</keyword>
<proteinExistence type="inferred from homology"/>
<dbReference type="RefSeq" id="XP_024694254.1">
    <property type="nucleotide sequence ID" value="XM_024841070.1"/>
</dbReference>
<evidence type="ECO:0000256" key="1">
    <source>
        <dbReference type="ARBA" id="ARBA00004613"/>
    </source>
</evidence>
<evidence type="ECO:0000313" key="6">
    <source>
        <dbReference type="EMBL" id="PKY05660.1"/>
    </source>
</evidence>
<evidence type="ECO:0000313" key="7">
    <source>
        <dbReference type="Proteomes" id="UP000234254"/>
    </source>
</evidence>
<sequence length="114" mass="12080">QLHFQLHFQLQSTSLKTTVFKQTNLQNAVLHHLPLRRRPLRLHRPGCPAPVAEAAPAPVAEAEAEPGVILARSSCQAGSIFGAGDAACSASCIAQGEGFHGGYCSKKAVCHCTH</sequence>
<feature type="domain" description="Invertebrate defensins family profile" evidence="5">
    <location>
        <begin position="72"/>
        <end position="114"/>
    </location>
</feature>
<dbReference type="GO" id="GO:0006952">
    <property type="term" value="P:defense response"/>
    <property type="evidence" value="ECO:0007669"/>
    <property type="project" value="InterPro"/>
</dbReference>
<comment type="similarity">
    <text evidence="2">Belongs to the invertebrate defensin family.</text>
</comment>
<accession>A0A2I1D6Z2</accession>
<dbReference type="VEuPathDB" id="FungiDB:P168DRAFT_325995"/>
<name>A0A2I1D6Z2_ASPC2</name>
<keyword evidence="4" id="KW-1015">Disulfide bond</keyword>
<dbReference type="PANTHER" id="PTHR13645:SF0">
    <property type="entry name" value="DEFENSIN"/>
    <property type="match status" value="1"/>
</dbReference>
<dbReference type="SUPFAM" id="SSF57095">
    <property type="entry name" value="Scorpion toxin-like"/>
    <property type="match status" value="1"/>
</dbReference>
<dbReference type="InterPro" id="IPR001542">
    <property type="entry name" value="Defensin_invertebrate/fungal"/>
</dbReference>
<reference evidence="6" key="1">
    <citation type="submission" date="2016-12" db="EMBL/GenBank/DDBJ databases">
        <title>The genomes of Aspergillus section Nigri reveals drivers in fungal speciation.</title>
        <authorList>
            <consortium name="DOE Joint Genome Institute"/>
            <person name="Vesth T.C."/>
            <person name="Nybo J."/>
            <person name="Theobald S."/>
            <person name="Brandl J."/>
            <person name="Frisvad J.C."/>
            <person name="Nielsen K.F."/>
            <person name="Lyhne E.K."/>
            <person name="Kogle M.E."/>
            <person name="Kuo A."/>
            <person name="Riley R."/>
            <person name="Clum A."/>
            <person name="Nolan M."/>
            <person name="Lipzen A."/>
            <person name="Salamov A."/>
            <person name="Henrissat B."/>
            <person name="Wiebenga A."/>
            <person name="De vries R.P."/>
            <person name="Grigoriev I.V."/>
            <person name="Mortensen U.H."/>
            <person name="Andersen M.R."/>
            <person name="Baker S.E."/>
        </authorList>
    </citation>
    <scope>NUCLEOTIDE SEQUENCE</scope>
    <source>
        <strain evidence="6">IBT 28561</strain>
    </source>
</reference>
<dbReference type="GeneID" id="36548594"/>
<dbReference type="AlphaFoldDB" id="A0A2I1D6Z2"/>
<dbReference type="Gene3D" id="3.30.30.10">
    <property type="entry name" value="Knottin, scorpion toxin-like"/>
    <property type="match status" value="1"/>
</dbReference>
<dbReference type="PANTHER" id="PTHR13645">
    <property type="entry name" value="DEFENSIN"/>
    <property type="match status" value="1"/>
</dbReference>
<feature type="non-terminal residue" evidence="6">
    <location>
        <position position="1"/>
    </location>
</feature>
<evidence type="ECO:0000256" key="2">
    <source>
        <dbReference type="ARBA" id="ARBA00007085"/>
    </source>
</evidence>
<comment type="subcellular location">
    <subcellularLocation>
        <location evidence="1">Secreted</location>
    </subcellularLocation>
</comment>
<evidence type="ECO:0000259" key="5">
    <source>
        <dbReference type="PROSITE" id="PS51378"/>
    </source>
</evidence>
<evidence type="ECO:0000256" key="3">
    <source>
        <dbReference type="ARBA" id="ARBA00022525"/>
    </source>
</evidence>
<dbReference type="InterPro" id="IPR036574">
    <property type="entry name" value="Scorpion_toxin-like_sf"/>
</dbReference>
<dbReference type="EMBL" id="MSFM01000004">
    <property type="protein sequence ID" value="PKY05660.1"/>
    <property type="molecule type" value="Genomic_DNA"/>
</dbReference>
<evidence type="ECO:0000256" key="4">
    <source>
        <dbReference type="ARBA" id="ARBA00023157"/>
    </source>
</evidence>
<protein>
    <recommendedName>
        <fullName evidence="5">Invertebrate defensins family profile domain-containing protein</fullName>
    </recommendedName>
</protein>
<dbReference type="GO" id="GO:0005576">
    <property type="term" value="C:extracellular region"/>
    <property type="evidence" value="ECO:0007669"/>
    <property type="project" value="UniProtKB-SubCell"/>
</dbReference>
<dbReference type="Pfam" id="PF01097">
    <property type="entry name" value="Defensin_2"/>
    <property type="match status" value="1"/>
</dbReference>
<comment type="caution">
    <text evidence="6">The sequence shown here is derived from an EMBL/GenBank/DDBJ whole genome shotgun (WGS) entry which is preliminary data.</text>
</comment>